<evidence type="ECO:0000256" key="7">
    <source>
        <dbReference type="ARBA" id="ARBA00023204"/>
    </source>
</evidence>
<keyword evidence="11" id="KW-1185">Reference proteome</keyword>
<evidence type="ECO:0000256" key="2">
    <source>
        <dbReference type="ARBA" id="ARBA00005340"/>
    </source>
</evidence>
<dbReference type="Proteomes" id="UP000290572">
    <property type="component" value="Unassembled WGS sequence"/>
</dbReference>
<keyword evidence="4" id="KW-0227">DNA damage</keyword>
<sequence length="184" mass="20171">MGGHAFALFLGSQRSWTRPALDTAAAVKFQEACGQHGFDPVHILPHGSYLMNCGSPKEDVFSKSQAMLVDELSRCSALGLSQFNFHPGASIDSTPEKCMEKIAQAINHAHQQTPAVITGKLGCHLDRHEDIGRGQIGITAFREIVNEPRLDNIPLILETPGRPGFEYAEQIELLYSLCGKKMKN</sequence>
<dbReference type="InterPro" id="IPR001719">
    <property type="entry name" value="AP_endonuc_2"/>
</dbReference>
<dbReference type="EMBL" id="QBIY01013150">
    <property type="protein sequence ID" value="RXN11207.1"/>
    <property type="molecule type" value="Genomic_DNA"/>
</dbReference>
<accession>A0A498M1G6</accession>
<dbReference type="InterPro" id="IPR036237">
    <property type="entry name" value="Xyl_isomerase-like_sf"/>
</dbReference>
<protein>
    <submittedName>
        <fullName evidence="10">Putative endonuclease 4</fullName>
    </submittedName>
</protein>
<dbReference type="Gene3D" id="3.20.20.150">
    <property type="entry name" value="Divalent-metal-dependent TIM barrel enzymes"/>
    <property type="match status" value="2"/>
</dbReference>
<evidence type="ECO:0000256" key="1">
    <source>
        <dbReference type="ARBA" id="ARBA00001947"/>
    </source>
</evidence>
<keyword evidence="10" id="KW-0255">Endonuclease</keyword>
<proteinExistence type="inferred from homology"/>
<dbReference type="EMBL" id="QBIY01013431">
    <property type="protein sequence ID" value="RXN04675.1"/>
    <property type="molecule type" value="Genomic_DNA"/>
</dbReference>
<dbReference type="SUPFAM" id="SSF51658">
    <property type="entry name" value="Xylose isomerase-like"/>
    <property type="match status" value="2"/>
</dbReference>
<dbReference type="SMART" id="SM00518">
    <property type="entry name" value="AP2Ec"/>
    <property type="match status" value="1"/>
</dbReference>
<keyword evidence="3" id="KW-0479">Metal-binding</keyword>
<evidence type="ECO:0000256" key="3">
    <source>
        <dbReference type="ARBA" id="ARBA00022723"/>
    </source>
</evidence>
<keyword evidence="5" id="KW-0378">Hydrolase</keyword>
<dbReference type="GO" id="GO:0008270">
    <property type="term" value="F:zinc ion binding"/>
    <property type="evidence" value="ECO:0007669"/>
    <property type="project" value="InterPro"/>
</dbReference>
<comment type="caution">
    <text evidence="10">The sequence shown here is derived from an EMBL/GenBank/DDBJ whole genome shotgun (WGS) entry which is preliminary data.</text>
</comment>
<dbReference type="PROSITE" id="PS51432">
    <property type="entry name" value="AP_NUCLEASE_F2_4"/>
    <property type="match status" value="1"/>
</dbReference>
<dbReference type="Pfam" id="PF01261">
    <property type="entry name" value="AP_endonuc_2"/>
    <property type="match status" value="1"/>
</dbReference>
<evidence type="ECO:0000313" key="10">
    <source>
        <dbReference type="EMBL" id="RXN11207.1"/>
    </source>
</evidence>
<dbReference type="PROSITE" id="PS00729">
    <property type="entry name" value="AP_NUCLEASE_F2_1"/>
    <property type="match status" value="1"/>
</dbReference>
<dbReference type="AlphaFoldDB" id="A0A498M1G6"/>
<dbReference type="GO" id="GO:0005634">
    <property type="term" value="C:nucleus"/>
    <property type="evidence" value="ECO:0007669"/>
    <property type="project" value="TreeGrafter"/>
</dbReference>
<dbReference type="PANTHER" id="PTHR21445:SF0">
    <property type="entry name" value="APURINIC-APYRIMIDINIC ENDONUCLEASE"/>
    <property type="match status" value="1"/>
</dbReference>
<evidence type="ECO:0000256" key="6">
    <source>
        <dbReference type="ARBA" id="ARBA00022833"/>
    </source>
</evidence>
<evidence type="ECO:0000313" key="11">
    <source>
        <dbReference type="Proteomes" id="UP000290572"/>
    </source>
</evidence>
<dbReference type="PANTHER" id="PTHR21445">
    <property type="entry name" value="ENDONUCLEASE IV ENDODEOXYRIBONUCLEASE IV"/>
    <property type="match status" value="1"/>
</dbReference>
<evidence type="ECO:0000256" key="5">
    <source>
        <dbReference type="ARBA" id="ARBA00022801"/>
    </source>
</evidence>
<dbReference type="GO" id="GO:0005739">
    <property type="term" value="C:mitochondrion"/>
    <property type="evidence" value="ECO:0007669"/>
    <property type="project" value="TreeGrafter"/>
</dbReference>
<reference evidence="10 11" key="1">
    <citation type="submission" date="2018-03" db="EMBL/GenBank/DDBJ databases">
        <title>Draft genome sequence of Rohu Carp (Labeo rohita).</title>
        <authorList>
            <person name="Das P."/>
            <person name="Kushwaha B."/>
            <person name="Joshi C.G."/>
            <person name="Kumar D."/>
            <person name="Nagpure N.S."/>
            <person name="Sahoo L."/>
            <person name="Das S.P."/>
            <person name="Bit A."/>
            <person name="Patnaik S."/>
            <person name="Meher P.K."/>
            <person name="Jayasankar P."/>
            <person name="Koringa P.G."/>
            <person name="Patel N.V."/>
            <person name="Hinsu A.T."/>
            <person name="Kumar R."/>
            <person name="Pandey M."/>
            <person name="Agarwal S."/>
            <person name="Srivastava S."/>
            <person name="Singh M."/>
            <person name="Iquebal M.A."/>
            <person name="Jaiswal S."/>
            <person name="Angadi U.B."/>
            <person name="Kumar N."/>
            <person name="Raza M."/>
            <person name="Shah T.M."/>
            <person name="Rai A."/>
            <person name="Jena J.K."/>
        </authorList>
    </citation>
    <scope>NUCLEOTIDE SEQUENCE [LARGE SCALE GENOMIC DNA]</scope>
    <source>
        <strain evidence="10">DASCIFA01</strain>
        <tissue evidence="10">Testis</tissue>
    </source>
</reference>
<evidence type="ECO:0000259" key="8">
    <source>
        <dbReference type="Pfam" id="PF01261"/>
    </source>
</evidence>
<keyword evidence="6" id="KW-0862">Zinc</keyword>
<feature type="domain" description="Xylose isomerase-like TIM barrel" evidence="8">
    <location>
        <begin position="1"/>
        <end position="109"/>
    </location>
</feature>
<dbReference type="GO" id="GO:0003677">
    <property type="term" value="F:DNA binding"/>
    <property type="evidence" value="ECO:0007669"/>
    <property type="project" value="InterPro"/>
</dbReference>
<dbReference type="GO" id="GO:0006284">
    <property type="term" value="P:base-excision repair"/>
    <property type="evidence" value="ECO:0007669"/>
    <property type="project" value="TreeGrafter"/>
</dbReference>
<evidence type="ECO:0000313" key="9">
    <source>
        <dbReference type="EMBL" id="RXN04675.1"/>
    </source>
</evidence>
<evidence type="ECO:0000256" key="4">
    <source>
        <dbReference type="ARBA" id="ARBA00022763"/>
    </source>
</evidence>
<keyword evidence="10" id="KW-0540">Nuclease</keyword>
<gene>
    <name evidence="10" type="ORF">ROHU_030153</name>
    <name evidence="9" type="ORF">ROHU_033877</name>
</gene>
<dbReference type="STRING" id="84645.A0A498M1G6"/>
<comment type="similarity">
    <text evidence="2">Belongs to the AP endonuclease 2 family.</text>
</comment>
<dbReference type="InterPro" id="IPR013022">
    <property type="entry name" value="Xyl_isomerase-like_TIM-brl"/>
</dbReference>
<dbReference type="InterPro" id="IPR018246">
    <property type="entry name" value="AP_endonuc_F2_Zn_BS"/>
</dbReference>
<comment type="cofactor">
    <cofactor evidence="1">
        <name>Zn(2+)</name>
        <dbReference type="ChEBI" id="CHEBI:29105"/>
    </cofactor>
</comment>
<dbReference type="GO" id="GO:0003906">
    <property type="term" value="F:DNA-(apurinic or apyrimidinic site) endonuclease activity"/>
    <property type="evidence" value="ECO:0007669"/>
    <property type="project" value="TreeGrafter"/>
</dbReference>
<organism evidence="10 11">
    <name type="scientific">Labeo rohita</name>
    <name type="common">Indian major carp</name>
    <name type="synonym">Cyprinus rohita</name>
    <dbReference type="NCBI Taxonomy" id="84645"/>
    <lineage>
        <taxon>Eukaryota</taxon>
        <taxon>Metazoa</taxon>
        <taxon>Chordata</taxon>
        <taxon>Craniata</taxon>
        <taxon>Vertebrata</taxon>
        <taxon>Euteleostomi</taxon>
        <taxon>Actinopterygii</taxon>
        <taxon>Neopterygii</taxon>
        <taxon>Teleostei</taxon>
        <taxon>Ostariophysi</taxon>
        <taxon>Cypriniformes</taxon>
        <taxon>Cyprinidae</taxon>
        <taxon>Labeoninae</taxon>
        <taxon>Labeonini</taxon>
        <taxon>Labeo</taxon>
    </lineage>
</organism>
<dbReference type="GO" id="GO:0008081">
    <property type="term" value="F:phosphoric diester hydrolase activity"/>
    <property type="evidence" value="ECO:0007669"/>
    <property type="project" value="TreeGrafter"/>
</dbReference>
<name>A0A498M1G6_LABRO</name>
<keyword evidence="7" id="KW-0234">DNA repair</keyword>